<protein>
    <recommendedName>
        <fullName evidence="7">Major facilitator superfamily (MFS) profile domain-containing protein</fullName>
    </recommendedName>
</protein>
<feature type="transmembrane region" description="Helical" evidence="6">
    <location>
        <begin position="341"/>
        <end position="360"/>
    </location>
</feature>
<feature type="transmembrane region" description="Helical" evidence="6">
    <location>
        <begin position="168"/>
        <end position="187"/>
    </location>
</feature>
<gene>
    <name evidence="8" type="ORF">MFIFM68171_04842</name>
</gene>
<feature type="transmembrane region" description="Helical" evidence="6">
    <location>
        <begin position="367"/>
        <end position="388"/>
    </location>
</feature>
<feature type="region of interest" description="Disordered" evidence="5">
    <location>
        <begin position="1"/>
        <end position="27"/>
    </location>
</feature>
<name>A0ABQ0GA48_9PEZI</name>
<dbReference type="PANTHER" id="PTHR23501:SF81">
    <property type="entry name" value="VACUOLAR BASIC AMINO ACID TRANSPORTER 2"/>
    <property type="match status" value="1"/>
</dbReference>
<evidence type="ECO:0000256" key="6">
    <source>
        <dbReference type="SAM" id="Phobius"/>
    </source>
</evidence>
<dbReference type="CDD" id="cd17502">
    <property type="entry name" value="MFS_Azr1_MDR_like"/>
    <property type="match status" value="1"/>
</dbReference>
<feature type="transmembrane region" description="Helical" evidence="6">
    <location>
        <begin position="433"/>
        <end position="452"/>
    </location>
</feature>
<keyword evidence="3 6" id="KW-1133">Transmembrane helix</keyword>
<comment type="subcellular location">
    <subcellularLocation>
        <location evidence="1">Membrane</location>
        <topology evidence="1">Multi-pass membrane protein</topology>
    </subcellularLocation>
</comment>
<keyword evidence="2 6" id="KW-0812">Transmembrane</keyword>
<evidence type="ECO:0000256" key="5">
    <source>
        <dbReference type="SAM" id="MobiDB-lite"/>
    </source>
</evidence>
<evidence type="ECO:0000256" key="3">
    <source>
        <dbReference type="ARBA" id="ARBA00022989"/>
    </source>
</evidence>
<dbReference type="Gene3D" id="1.20.1250.20">
    <property type="entry name" value="MFS general substrate transporter like domains"/>
    <property type="match status" value="2"/>
</dbReference>
<feature type="compositionally biased region" description="Basic and acidic residues" evidence="5">
    <location>
        <begin position="7"/>
        <end position="18"/>
    </location>
</feature>
<feature type="transmembrane region" description="Helical" evidence="6">
    <location>
        <begin position="263"/>
        <end position="281"/>
    </location>
</feature>
<feature type="transmembrane region" description="Helical" evidence="6">
    <location>
        <begin position="102"/>
        <end position="124"/>
    </location>
</feature>
<feature type="transmembrane region" description="Helical" evidence="6">
    <location>
        <begin position="193"/>
        <end position="211"/>
    </location>
</feature>
<evidence type="ECO:0000313" key="9">
    <source>
        <dbReference type="Proteomes" id="UP001628179"/>
    </source>
</evidence>
<keyword evidence="4 6" id="KW-0472">Membrane</keyword>
<keyword evidence="9" id="KW-1185">Reference proteome</keyword>
<organism evidence="8 9">
    <name type="scientific">Madurella fahalii</name>
    <dbReference type="NCBI Taxonomy" id="1157608"/>
    <lineage>
        <taxon>Eukaryota</taxon>
        <taxon>Fungi</taxon>
        <taxon>Dikarya</taxon>
        <taxon>Ascomycota</taxon>
        <taxon>Pezizomycotina</taxon>
        <taxon>Sordariomycetes</taxon>
        <taxon>Sordariomycetidae</taxon>
        <taxon>Sordariales</taxon>
        <taxon>Sordariales incertae sedis</taxon>
        <taxon>Madurella</taxon>
    </lineage>
</organism>
<dbReference type="Proteomes" id="UP001628179">
    <property type="component" value="Unassembled WGS sequence"/>
</dbReference>
<evidence type="ECO:0000313" key="8">
    <source>
        <dbReference type="EMBL" id="GAB1314632.1"/>
    </source>
</evidence>
<feature type="transmembrane region" description="Helical" evidence="6">
    <location>
        <begin position="231"/>
        <end position="251"/>
    </location>
</feature>
<dbReference type="GeneID" id="98175585"/>
<proteinExistence type="predicted"/>
<evidence type="ECO:0000256" key="1">
    <source>
        <dbReference type="ARBA" id="ARBA00004141"/>
    </source>
</evidence>
<evidence type="ECO:0000256" key="2">
    <source>
        <dbReference type="ARBA" id="ARBA00022692"/>
    </source>
</evidence>
<evidence type="ECO:0000259" key="7">
    <source>
        <dbReference type="PROSITE" id="PS50850"/>
    </source>
</evidence>
<dbReference type="InterPro" id="IPR020846">
    <property type="entry name" value="MFS_dom"/>
</dbReference>
<dbReference type="Pfam" id="PF07690">
    <property type="entry name" value="MFS_1"/>
    <property type="match status" value="1"/>
</dbReference>
<sequence length="533" mass="57008">MTSSEVRGTDQRAPREDQPLLQAPEEDSWKPPRGFFWIQVAIMSNVFLYGFDGTITAATYAVISSEFNSANTASWLTTSYLVTSTAFQPLYGRVSDIFGRRICFFISSITFGLGCLGCGIANEIVLLNCMRALTGFGGGGLMTMATIVNSDMIPFRKRGMYQALQNGMFGFGAICGASFGGSIADGVGWRWCFLLQVPISAFALFTGALVIKNPQGGFGLNPSFGDTWARVDFIGALLLVTAISAQLVGLSLGGNEVPWSNPWVVTSLVGSVLLLVLFLVVEAKTRAIPIIPLRMLRGSLPLLIQFSNICVGLSAYAYLFNLPLFFQVVLLDSATTAGARLAIPSLATPIGGLVAGVVMSRWGKLLTLVRLGAILMVFGNALVASLGFEDSTWKYNVCIFPANLGQGIVYPGILFTSLAAFDHADHAVSASTVYLIRSLGTVYGVAITSAVVQTTLSVRLPDAVGEIADKWRVIDEIRHSVSAIKTLPPDVQLKARLVYYEGLRYSFAMSTGVAAVAVCTALLARATGLRSTK</sequence>
<comment type="caution">
    <text evidence="8">The sequence shown here is derived from an EMBL/GenBank/DDBJ whole genome shotgun (WGS) entry which is preliminary data.</text>
</comment>
<dbReference type="PROSITE" id="PS50850">
    <property type="entry name" value="MFS"/>
    <property type="match status" value="1"/>
</dbReference>
<dbReference type="RefSeq" id="XP_070916363.1">
    <property type="nucleotide sequence ID" value="XM_071060262.1"/>
</dbReference>
<feature type="transmembrane region" description="Helical" evidence="6">
    <location>
        <begin position="130"/>
        <end position="148"/>
    </location>
</feature>
<dbReference type="PANTHER" id="PTHR23501">
    <property type="entry name" value="MAJOR FACILITATOR SUPERFAMILY"/>
    <property type="match status" value="1"/>
</dbReference>
<dbReference type="SUPFAM" id="SSF103473">
    <property type="entry name" value="MFS general substrate transporter"/>
    <property type="match status" value="1"/>
</dbReference>
<feature type="domain" description="Major facilitator superfamily (MFS) profile" evidence="7">
    <location>
        <begin position="38"/>
        <end position="529"/>
    </location>
</feature>
<dbReference type="InterPro" id="IPR036259">
    <property type="entry name" value="MFS_trans_sf"/>
</dbReference>
<accession>A0ABQ0GA48</accession>
<feature type="transmembrane region" description="Helical" evidence="6">
    <location>
        <begin position="400"/>
        <end position="421"/>
    </location>
</feature>
<reference evidence="8 9" key="1">
    <citation type="submission" date="2024-09" db="EMBL/GenBank/DDBJ databases">
        <title>Itraconazole resistance in Madurella fahalii resulting from another homologue of gene encoding cytochrome P450 14-alpha sterol demethylase (CYP51).</title>
        <authorList>
            <person name="Yoshioka I."/>
            <person name="Fahal A.H."/>
            <person name="Kaneko S."/>
            <person name="Yaguchi T."/>
        </authorList>
    </citation>
    <scope>NUCLEOTIDE SEQUENCE [LARGE SCALE GENOMIC DNA]</scope>
    <source>
        <strain evidence="8 9">IFM 68171</strain>
    </source>
</reference>
<evidence type="ECO:0000256" key="4">
    <source>
        <dbReference type="ARBA" id="ARBA00023136"/>
    </source>
</evidence>
<feature type="transmembrane region" description="Helical" evidence="6">
    <location>
        <begin position="302"/>
        <end position="321"/>
    </location>
</feature>
<feature type="transmembrane region" description="Helical" evidence="6">
    <location>
        <begin position="505"/>
        <end position="524"/>
    </location>
</feature>
<dbReference type="InterPro" id="IPR011701">
    <property type="entry name" value="MFS"/>
</dbReference>
<dbReference type="EMBL" id="BAAFSV010000002">
    <property type="protein sequence ID" value="GAB1314632.1"/>
    <property type="molecule type" value="Genomic_DNA"/>
</dbReference>